<name>A0ABR2MD61_9ASPA</name>
<accession>A0ABR2MD61</accession>
<comment type="caution">
    <text evidence="3">The sequence shown here is derived from an EMBL/GenBank/DDBJ whole genome shotgun (WGS) entry which is preliminary data.</text>
</comment>
<evidence type="ECO:0000256" key="1">
    <source>
        <dbReference type="ARBA" id="ARBA00010975"/>
    </source>
</evidence>
<comment type="similarity">
    <text evidence="1">Belongs to the LEA type 1 family.</text>
</comment>
<dbReference type="PANTHER" id="PTHR33493:SF2">
    <property type="entry name" value="LATE EMBRYOGENESIS ABUNDANT PROTEIN 46"/>
    <property type="match status" value="1"/>
</dbReference>
<keyword evidence="4" id="KW-1185">Reference proteome</keyword>
<dbReference type="Pfam" id="PF03760">
    <property type="entry name" value="LEA_1"/>
    <property type="match status" value="1"/>
</dbReference>
<feature type="region of interest" description="Disordered" evidence="2">
    <location>
        <begin position="141"/>
        <end position="162"/>
    </location>
</feature>
<reference evidence="3 4" key="1">
    <citation type="journal article" date="2022" name="Nat. Plants">
        <title>Genomes of leafy and leafless Platanthera orchids illuminate the evolution of mycoheterotrophy.</title>
        <authorList>
            <person name="Li M.H."/>
            <person name="Liu K.W."/>
            <person name="Li Z."/>
            <person name="Lu H.C."/>
            <person name="Ye Q.L."/>
            <person name="Zhang D."/>
            <person name="Wang J.Y."/>
            <person name="Li Y.F."/>
            <person name="Zhong Z.M."/>
            <person name="Liu X."/>
            <person name="Yu X."/>
            <person name="Liu D.K."/>
            <person name="Tu X.D."/>
            <person name="Liu B."/>
            <person name="Hao Y."/>
            <person name="Liao X.Y."/>
            <person name="Jiang Y.T."/>
            <person name="Sun W.H."/>
            <person name="Chen J."/>
            <person name="Chen Y.Q."/>
            <person name="Ai Y."/>
            <person name="Zhai J.W."/>
            <person name="Wu S.S."/>
            <person name="Zhou Z."/>
            <person name="Hsiao Y.Y."/>
            <person name="Wu W.L."/>
            <person name="Chen Y.Y."/>
            <person name="Lin Y.F."/>
            <person name="Hsu J.L."/>
            <person name="Li C.Y."/>
            <person name="Wang Z.W."/>
            <person name="Zhao X."/>
            <person name="Zhong W.Y."/>
            <person name="Ma X.K."/>
            <person name="Ma L."/>
            <person name="Huang J."/>
            <person name="Chen G.Z."/>
            <person name="Huang M.Z."/>
            <person name="Huang L."/>
            <person name="Peng D.H."/>
            <person name="Luo Y.B."/>
            <person name="Zou S.Q."/>
            <person name="Chen S.P."/>
            <person name="Lan S."/>
            <person name="Tsai W.C."/>
            <person name="Van de Peer Y."/>
            <person name="Liu Z.J."/>
        </authorList>
    </citation>
    <scope>NUCLEOTIDE SEQUENCE [LARGE SCALE GENOMIC DNA]</scope>
    <source>
        <strain evidence="3">Lor288</strain>
    </source>
</reference>
<proteinExistence type="inferred from homology"/>
<sequence length="162" mass="17063">MQSGKNAMEAAKEKILNVNATALSGLNKVKATTQEKVEKMTTSDPMKKENAEMRKGEKIREAEAEKQRAFNENAIHKEQLSHAGIGGQTAHQSKLGVQPCMVGGHDHAGMPNDVGTKANPVGHLADIDNMGVQAAAGARANPAAPVGGVDPSEHMTGVRRGH</sequence>
<organism evidence="3 4">
    <name type="scientific">Platanthera guangdongensis</name>
    <dbReference type="NCBI Taxonomy" id="2320717"/>
    <lineage>
        <taxon>Eukaryota</taxon>
        <taxon>Viridiplantae</taxon>
        <taxon>Streptophyta</taxon>
        <taxon>Embryophyta</taxon>
        <taxon>Tracheophyta</taxon>
        <taxon>Spermatophyta</taxon>
        <taxon>Magnoliopsida</taxon>
        <taxon>Liliopsida</taxon>
        <taxon>Asparagales</taxon>
        <taxon>Orchidaceae</taxon>
        <taxon>Orchidoideae</taxon>
        <taxon>Orchideae</taxon>
        <taxon>Orchidinae</taxon>
        <taxon>Platanthera</taxon>
    </lineage>
</organism>
<dbReference type="EMBL" id="JBBWWR010000008">
    <property type="protein sequence ID" value="KAK8962117.1"/>
    <property type="molecule type" value="Genomic_DNA"/>
</dbReference>
<gene>
    <name evidence="3" type="primary">GMPM1</name>
    <name evidence="3" type="ORF">KSP40_PGU014972</name>
</gene>
<dbReference type="Proteomes" id="UP001412067">
    <property type="component" value="Unassembled WGS sequence"/>
</dbReference>
<evidence type="ECO:0000313" key="4">
    <source>
        <dbReference type="Proteomes" id="UP001412067"/>
    </source>
</evidence>
<evidence type="ECO:0000313" key="3">
    <source>
        <dbReference type="EMBL" id="KAK8962117.1"/>
    </source>
</evidence>
<evidence type="ECO:0000256" key="2">
    <source>
        <dbReference type="SAM" id="MobiDB-lite"/>
    </source>
</evidence>
<dbReference type="InterPro" id="IPR005513">
    <property type="entry name" value="LEA_1"/>
</dbReference>
<dbReference type="PANTHER" id="PTHR33493">
    <property type="entry name" value="LATE EMBRYOGENESIS ABUNDANT PROTEIN 6-RELATED"/>
    <property type="match status" value="1"/>
</dbReference>
<feature type="region of interest" description="Disordered" evidence="2">
    <location>
        <begin position="34"/>
        <end position="58"/>
    </location>
</feature>
<protein>
    <submittedName>
        <fullName evidence="3">18 kDa seed maturation protein</fullName>
    </submittedName>
</protein>